<dbReference type="EMBL" id="MN356101">
    <property type="protein sequence ID" value="QTG38700.1"/>
    <property type="molecule type" value="Genomic_DNA"/>
</dbReference>
<keyword evidence="1" id="KW-0472">Membrane</keyword>
<keyword evidence="1" id="KW-0812">Transmembrane</keyword>
<organism evidence="3">
    <name type="scientific">Ganoderma sp. TQC-2021a</name>
    <dbReference type="NCBI Taxonomy" id="2816325"/>
    <lineage>
        <taxon>Eukaryota</taxon>
        <taxon>Fungi</taxon>
        <taxon>Dikarya</taxon>
        <taxon>Basidiomycota</taxon>
        <taxon>Agaricomycotina</taxon>
        <taxon>Agaricomycetes</taxon>
        <taxon>Polyporales</taxon>
        <taxon>Polyporaceae</taxon>
        <taxon>Ganoderma</taxon>
    </lineage>
</organism>
<dbReference type="AlphaFoldDB" id="A0A8A5R8J3"/>
<keyword evidence="1" id="KW-1133">Transmembrane helix</keyword>
<feature type="transmembrane region" description="Helical" evidence="1">
    <location>
        <begin position="123"/>
        <end position="144"/>
    </location>
</feature>
<sequence length="336" mass="37797">MIFLIILILIVAIALPSINQNIRSTLYVRISPIIFIYAGALAFNAYYIQPIGSGIGIYSGLFQVTTINPFFDGILEQPLILSSFFIKNNNNKKNLRSKILYNIKAGWEIPVLPEHITRLDNNFYIRIFKVIGGISVFIIISGIGSKLNKVYFYIIFTISMLFIIYKIVLGFYALKQWIHNLRTGKFIVRNSPLDLIGTILRGGVASIKATAKFTVGTGMTYALCHELDEILESDGKEPFFVPHMREILRKTGIEGPAKSFMTQIGIKDAVIEPEVLDSHITSMSVEDQALFEKCTGNKWSDYVEAHKTAKDIKNGTIKASVSSHFDKNDPFNLKKK</sequence>
<gene>
    <name evidence="3" type="primary">orf336</name>
</gene>
<evidence type="ECO:0000256" key="1">
    <source>
        <dbReference type="SAM" id="Phobius"/>
    </source>
</evidence>
<feature type="transmembrane region" description="Helical" evidence="1">
    <location>
        <begin position="150"/>
        <end position="174"/>
    </location>
</feature>
<proteinExistence type="predicted"/>
<reference evidence="3" key="1">
    <citation type="submission" date="2019-08" db="EMBL/GenBank/DDBJ databases">
        <title>The mitochondrial genome sequence of Ganoderma sp. strain Zizhi S2, merged Ganoderma duropora and G. sinense into a new complex species.</title>
        <authorList>
            <person name="Chen T.-Q."/>
            <person name="Xu X.-L."/>
        </authorList>
    </citation>
    <scope>NUCLEOTIDE SEQUENCE</scope>
    <source>
        <strain evidence="3">Zizhi S2</strain>
    </source>
</reference>
<accession>A0A8A5R8J3</accession>
<feature type="signal peptide" evidence="2">
    <location>
        <begin position="1"/>
        <end position="16"/>
    </location>
</feature>
<keyword evidence="2" id="KW-0732">Signal</keyword>
<feature type="chain" id="PRO_5032700677" evidence="2">
    <location>
        <begin position="17"/>
        <end position="336"/>
    </location>
</feature>
<geneLocation type="mitochondrion" evidence="3"/>
<name>A0A8A5R8J3_9APHY</name>
<feature type="transmembrane region" description="Helical" evidence="1">
    <location>
        <begin position="26"/>
        <end position="48"/>
    </location>
</feature>
<evidence type="ECO:0000256" key="2">
    <source>
        <dbReference type="SAM" id="SignalP"/>
    </source>
</evidence>
<keyword evidence="3" id="KW-0496">Mitochondrion</keyword>
<evidence type="ECO:0000313" key="3">
    <source>
        <dbReference type="EMBL" id="QTG38700.1"/>
    </source>
</evidence>
<protein>
    <submittedName>
        <fullName evidence="3">Uncharacterized protein</fullName>
    </submittedName>
</protein>